<dbReference type="SUPFAM" id="SSF53098">
    <property type="entry name" value="Ribonuclease H-like"/>
    <property type="match status" value="1"/>
</dbReference>
<feature type="region of interest" description="Disordered" evidence="10">
    <location>
        <begin position="391"/>
        <end position="433"/>
    </location>
</feature>
<keyword evidence="4" id="KW-0964">Secreted</keyword>
<dbReference type="PANTHER" id="PTHR11315">
    <property type="entry name" value="PROTEASE FAMILY C26 GAMMA-GLUTAMYL HYDROLASE"/>
    <property type="match status" value="1"/>
</dbReference>
<dbReference type="EC" id="3.4.19.9" evidence="3 9"/>
<dbReference type="Gene3D" id="3.40.50.880">
    <property type="match status" value="1"/>
</dbReference>
<dbReference type="Pfam" id="PF07722">
    <property type="entry name" value="Peptidase_C26"/>
    <property type="match status" value="1"/>
</dbReference>
<dbReference type="GO" id="GO:0003676">
    <property type="term" value="F:nucleic acid binding"/>
    <property type="evidence" value="ECO:0007669"/>
    <property type="project" value="InterPro"/>
</dbReference>
<evidence type="ECO:0000256" key="8">
    <source>
        <dbReference type="PIRSR" id="PIRSR615527-1"/>
    </source>
</evidence>
<dbReference type="InterPro" id="IPR012337">
    <property type="entry name" value="RNaseH-like_sf"/>
</dbReference>
<gene>
    <name evidence="12" type="ORF">C2E20_7953</name>
</gene>
<evidence type="ECO:0000259" key="11">
    <source>
        <dbReference type="PROSITE" id="PS50994"/>
    </source>
</evidence>
<dbReference type="OrthoDB" id="64220at2759"/>
<dbReference type="STRING" id="554055.A0A2P6V2Z9"/>
<feature type="domain" description="Integrase catalytic" evidence="11">
    <location>
        <begin position="202"/>
        <end position="368"/>
    </location>
</feature>
<dbReference type="InterPro" id="IPR001584">
    <property type="entry name" value="Integrase_cat-core"/>
</dbReference>
<evidence type="ECO:0000256" key="7">
    <source>
        <dbReference type="ARBA" id="ARBA00051589"/>
    </source>
</evidence>
<evidence type="ECO:0000256" key="9">
    <source>
        <dbReference type="PROSITE-ProRule" id="PRU00607"/>
    </source>
</evidence>
<feature type="active site" description="Nucleophile" evidence="8 9">
    <location>
        <position position="788"/>
    </location>
</feature>
<evidence type="ECO:0000256" key="5">
    <source>
        <dbReference type="ARBA" id="ARBA00022729"/>
    </source>
</evidence>
<comment type="subcellular location">
    <subcellularLocation>
        <location evidence="1">Secreted</location>
        <location evidence="1">Extracellular space</location>
    </subcellularLocation>
</comment>
<proteinExistence type="inferred from homology"/>
<dbReference type="SUPFAM" id="SSF52317">
    <property type="entry name" value="Class I glutamine amidotransferase-like"/>
    <property type="match status" value="1"/>
</dbReference>
<feature type="active site" description="Proton donor" evidence="8">
    <location>
        <position position="900"/>
    </location>
</feature>
<evidence type="ECO:0000256" key="2">
    <source>
        <dbReference type="ARBA" id="ARBA00011083"/>
    </source>
</evidence>
<protein>
    <recommendedName>
        <fullName evidence="3 9">folate gamma-glutamyl hydrolase</fullName>
        <ecNumber evidence="3 9">3.4.19.9</ecNumber>
    </recommendedName>
</protein>
<dbReference type="GO" id="GO:0005773">
    <property type="term" value="C:vacuole"/>
    <property type="evidence" value="ECO:0007669"/>
    <property type="project" value="TreeGrafter"/>
</dbReference>
<organism evidence="12 13">
    <name type="scientific">Micractinium conductrix</name>
    <dbReference type="NCBI Taxonomy" id="554055"/>
    <lineage>
        <taxon>Eukaryota</taxon>
        <taxon>Viridiplantae</taxon>
        <taxon>Chlorophyta</taxon>
        <taxon>core chlorophytes</taxon>
        <taxon>Trebouxiophyceae</taxon>
        <taxon>Chlorellales</taxon>
        <taxon>Chlorellaceae</taxon>
        <taxon>Chlorella clade</taxon>
        <taxon>Micractinium</taxon>
    </lineage>
</organism>
<dbReference type="Pfam" id="PF00665">
    <property type="entry name" value="rve"/>
    <property type="match status" value="1"/>
</dbReference>
<keyword evidence="6 9" id="KW-0378">Hydrolase</keyword>
<keyword evidence="13" id="KW-1185">Reference proteome</keyword>
<dbReference type="InterPro" id="IPR011697">
    <property type="entry name" value="Peptidase_C26"/>
</dbReference>
<accession>A0A2P6V2Z9</accession>
<comment type="caution">
    <text evidence="12">The sequence shown here is derived from an EMBL/GenBank/DDBJ whole genome shotgun (WGS) entry which is preliminary data.</text>
</comment>
<dbReference type="PROSITE" id="PS50994">
    <property type="entry name" value="INTEGRASE"/>
    <property type="match status" value="1"/>
</dbReference>
<dbReference type="GO" id="GO:0015074">
    <property type="term" value="P:DNA integration"/>
    <property type="evidence" value="ECO:0007669"/>
    <property type="project" value="InterPro"/>
</dbReference>
<dbReference type="InterPro" id="IPR036397">
    <property type="entry name" value="RNaseH_sf"/>
</dbReference>
<feature type="region of interest" description="Disordered" evidence="10">
    <location>
        <begin position="988"/>
        <end position="1015"/>
    </location>
</feature>
<evidence type="ECO:0000256" key="3">
    <source>
        <dbReference type="ARBA" id="ARBA00012886"/>
    </source>
</evidence>
<feature type="active site" evidence="9">
    <location>
        <position position="900"/>
    </location>
</feature>
<evidence type="ECO:0000313" key="12">
    <source>
        <dbReference type="EMBL" id="PSC68457.1"/>
    </source>
</evidence>
<comment type="similarity">
    <text evidence="2">Belongs to the peptidase C26 family.</text>
</comment>
<dbReference type="PROSITE" id="PS51273">
    <property type="entry name" value="GATASE_TYPE_1"/>
    <property type="match status" value="1"/>
</dbReference>
<dbReference type="EMBL" id="LHPF02000037">
    <property type="protein sequence ID" value="PSC68457.1"/>
    <property type="molecule type" value="Genomic_DNA"/>
</dbReference>
<reference evidence="12 13" key="1">
    <citation type="journal article" date="2018" name="Plant J.">
        <title>Genome sequences of Chlorella sorokiniana UTEX 1602 and Micractinium conductrix SAG 241.80: implications to maltose excretion by a green alga.</title>
        <authorList>
            <person name="Arriola M.B."/>
            <person name="Velmurugan N."/>
            <person name="Zhang Y."/>
            <person name="Plunkett M.H."/>
            <person name="Hondzo H."/>
            <person name="Barney B.M."/>
        </authorList>
    </citation>
    <scope>NUCLEOTIDE SEQUENCE [LARGE SCALE GENOMIC DNA]</scope>
    <source>
        <strain evidence="12 13">SAG 241.80</strain>
    </source>
</reference>
<dbReference type="PANTHER" id="PTHR11315:SF0">
    <property type="entry name" value="FOLATE GAMMA-GLUTAMYL HYDROLASE"/>
    <property type="match status" value="1"/>
</dbReference>
<evidence type="ECO:0000256" key="1">
    <source>
        <dbReference type="ARBA" id="ARBA00004239"/>
    </source>
</evidence>
<evidence type="ECO:0000256" key="10">
    <source>
        <dbReference type="SAM" id="MobiDB-lite"/>
    </source>
</evidence>
<evidence type="ECO:0000313" key="13">
    <source>
        <dbReference type="Proteomes" id="UP000239649"/>
    </source>
</evidence>
<sequence length="1029" mass="112459">MAAAAAVKQQLEDNWSNSRQHNVFPLAQIDYIMRRKRAQQGLTVTQAPAASGRRRRGAGGDQEDAELVLPRWDVEPKELSNRLLRQFHLEKTIDGKEVLLRSVSRNDELGIAVSRKVLVVAAEEVPAFFAKHHGIQGQGWNSPARLFHHLHHAVPTQLMPAPGGQPRLVHGAEGFTVETAKAWCTECPVRADMAAKKPAEKRVVHPIVAIMTLMHLAADLIDLGAGRDERYRYVLVVIDVFSRYCWLYPLASKTTIGVARHLYFQFMRTQVPAKLQTDNGLEFCGKEVKELCELFNVRHAKSMPGHPETNGCVERKNRELKNKIRALLMACPLFDWAFHVLTVMQMVNNSPTSALGGMAPTKALFGTLPSNMNLPLLDDIVRLLGFTSSAEANDADTPPAPATRKGSAAQPKRRRTLSELVLPSDSEDEASDDAALDEATLQIAATASPLGRRSTRTNAGGRLSQLVADELLDEAGEVPTRALPQRATAMRSPSGKRRAATSLLDQLAAIAAECDAADELDKVDDSSDGAGTSADAEAAAILTAHHGAHQEQVLALHVRNRQRIRSQGGKGGAEFDIGDAVLLKPASMGKVGTSTIQRKRLTCRVVGVAEQTGKYHLRCNTGLLKGTYGGGEVLRPAPAESAAELNFAADADSSEAPLVTLTAAVNAELLVTAGGKRRRTQRDEELNLRPLIGVVSQLGDPAPKGHSYIAASYVKLVESAGARAVPIMCDMAPSEIKRRFKAVNGILVPGGAQNLRPGEPFFDTVKQLWDLTLEANDKGEHYPMFGICLGFETLGIIASGNHSILADFEAENLPSSLFLTDAAPRSRFFSALPPQVVQHLQHKQYAMENHAHGLAWTAVEENPALKDFFDVLSLSVDRAGSVYVSTFEAKRYPIFGTQWHPEKNAFEWTPDKDIPHHPDAIEITQEVANFFVSEARRNRHAPASQAEEEDLLIYNWAPDYTGKHKYEGEEVDFVESYFFPLEKDSKAQAAADSAGDAGQEGAAQPEAAQARAQQLRRPVLRQRRVQLVQ</sequence>
<dbReference type="PROSITE" id="PS51275">
    <property type="entry name" value="PEPTIDASE_C26_GGH"/>
    <property type="match status" value="1"/>
</dbReference>
<dbReference type="FunFam" id="3.40.50.880:FF:000024">
    <property type="entry name" value="Folate gamma-glutamyl hydrolase"/>
    <property type="match status" value="1"/>
</dbReference>
<dbReference type="GO" id="GO:0046900">
    <property type="term" value="P:tetrahydrofolylpolyglutamate metabolic process"/>
    <property type="evidence" value="ECO:0007669"/>
    <property type="project" value="TreeGrafter"/>
</dbReference>
<name>A0A2P6V2Z9_9CHLO</name>
<comment type="catalytic activity">
    <reaction evidence="7 9">
        <text>(6S)-5,6,7,8-tetrahydrofolyl-(gamma-L-Glu)(n) + (n-1) H2O = (6S)-5,6,7,8-tetrahydrofolate + (n-1) L-glutamate</text>
        <dbReference type="Rhea" id="RHEA:56784"/>
        <dbReference type="Rhea" id="RHEA-COMP:14738"/>
        <dbReference type="ChEBI" id="CHEBI:15377"/>
        <dbReference type="ChEBI" id="CHEBI:29985"/>
        <dbReference type="ChEBI" id="CHEBI:57453"/>
        <dbReference type="ChEBI" id="CHEBI:141005"/>
        <dbReference type="EC" id="3.4.19.9"/>
    </reaction>
</comment>
<evidence type="ECO:0000256" key="6">
    <source>
        <dbReference type="ARBA" id="ARBA00022801"/>
    </source>
</evidence>
<dbReference type="GO" id="GO:0034722">
    <property type="term" value="F:gamma-glutamyl-peptidase activity"/>
    <property type="evidence" value="ECO:0007669"/>
    <property type="project" value="UniProtKB-UniRule"/>
</dbReference>
<dbReference type="InterPro" id="IPR015527">
    <property type="entry name" value="Pept_C26_g-glut_hydrolase"/>
</dbReference>
<dbReference type="AlphaFoldDB" id="A0A2P6V2Z9"/>
<dbReference type="Proteomes" id="UP000239649">
    <property type="component" value="Unassembled WGS sequence"/>
</dbReference>
<dbReference type="InterPro" id="IPR029062">
    <property type="entry name" value="Class_I_gatase-like"/>
</dbReference>
<dbReference type="GO" id="GO:0005576">
    <property type="term" value="C:extracellular region"/>
    <property type="evidence" value="ECO:0007669"/>
    <property type="project" value="UniProtKB-SubCell"/>
</dbReference>
<keyword evidence="5" id="KW-0732">Signal</keyword>
<evidence type="ECO:0000256" key="4">
    <source>
        <dbReference type="ARBA" id="ARBA00022525"/>
    </source>
</evidence>
<feature type="region of interest" description="Disordered" evidence="10">
    <location>
        <begin position="42"/>
        <end position="64"/>
    </location>
</feature>
<dbReference type="Gene3D" id="3.30.420.10">
    <property type="entry name" value="Ribonuclease H-like superfamily/Ribonuclease H"/>
    <property type="match status" value="1"/>
</dbReference>